<dbReference type="InterPro" id="IPR050832">
    <property type="entry name" value="Bact_Acetyltransf"/>
</dbReference>
<dbReference type="Pfam" id="PF13508">
    <property type="entry name" value="Acetyltransf_7"/>
    <property type="match status" value="1"/>
</dbReference>
<dbReference type="PANTHER" id="PTHR43877:SF2">
    <property type="entry name" value="AMINOALKYLPHOSPHONATE N-ACETYLTRANSFERASE-RELATED"/>
    <property type="match status" value="1"/>
</dbReference>
<dbReference type="EMBL" id="SJPT01000016">
    <property type="protein sequence ID" value="TWU15001.1"/>
    <property type="molecule type" value="Genomic_DNA"/>
</dbReference>
<dbReference type="InterPro" id="IPR000182">
    <property type="entry name" value="GNAT_dom"/>
</dbReference>
<keyword evidence="5" id="KW-1185">Reference proteome</keyword>
<evidence type="ECO:0000313" key="5">
    <source>
        <dbReference type="Proteomes" id="UP000316304"/>
    </source>
</evidence>
<dbReference type="EC" id="2.3.1.-" evidence="4"/>
<dbReference type="GO" id="GO:0016747">
    <property type="term" value="F:acyltransferase activity, transferring groups other than amino-acyl groups"/>
    <property type="evidence" value="ECO:0007669"/>
    <property type="project" value="InterPro"/>
</dbReference>
<organism evidence="4 5">
    <name type="scientific">Novipirellula galeiformis</name>
    <dbReference type="NCBI Taxonomy" id="2528004"/>
    <lineage>
        <taxon>Bacteria</taxon>
        <taxon>Pseudomonadati</taxon>
        <taxon>Planctomycetota</taxon>
        <taxon>Planctomycetia</taxon>
        <taxon>Pirellulales</taxon>
        <taxon>Pirellulaceae</taxon>
        <taxon>Novipirellula</taxon>
    </lineage>
</organism>
<proteinExistence type="predicted"/>
<accession>A0A5C6BU40</accession>
<evidence type="ECO:0000256" key="2">
    <source>
        <dbReference type="ARBA" id="ARBA00023315"/>
    </source>
</evidence>
<dbReference type="CDD" id="cd04301">
    <property type="entry name" value="NAT_SF"/>
    <property type="match status" value="1"/>
</dbReference>
<sequence>MIVIRPVAEDDIANVALIYRDILQTASWYVAHQPVAHQSAADAFAAATAGERIWVAVVQDKAIAGFISVWEADSFIHHLYVDPRFQRRGVGSALLESLTLPRPWSLKCAASNSAALAFYRSRGWQQVGRGDSETGPYLLMRF</sequence>
<comment type="caution">
    <text evidence="4">The sequence shown here is derived from an EMBL/GenBank/DDBJ whole genome shotgun (WGS) entry which is preliminary data.</text>
</comment>
<evidence type="ECO:0000313" key="4">
    <source>
        <dbReference type="EMBL" id="TWU15001.1"/>
    </source>
</evidence>
<evidence type="ECO:0000256" key="1">
    <source>
        <dbReference type="ARBA" id="ARBA00022679"/>
    </source>
</evidence>
<dbReference type="Proteomes" id="UP000316304">
    <property type="component" value="Unassembled WGS sequence"/>
</dbReference>
<dbReference type="PANTHER" id="PTHR43877">
    <property type="entry name" value="AMINOALKYLPHOSPHONATE N-ACETYLTRANSFERASE-RELATED-RELATED"/>
    <property type="match status" value="1"/>
</dbReference>
<evidence type="ECO:0000259" key="3">
    <source>
        <dbReference type="PROSITE" id="PS51186"/>
    </source>
</evidence>
<gene>
    <name evidence="4" type="primary">yafP_2</name>
    <name evidence="4" type="ORF">Pla52o_55380</name>
</gene>
<name>A0A5C6BU40_9BACT</name>
<dbReference type="InterPro" id="IPR016181">
    <property type="entry name" value="Acyl_CoA_acyltransferase"/>
</dbReference>
<dbReference type="PROSITE" id="PS51186">
    <property type="entry name" value="GNAT"/>
    <property type="match status" value="1"/>
</dbReference>
<dbReference type="SUPFAM" id="SSF55729">
    <property type="entry name" value="Acyl-CoA N-acyltransferases (Nat)"/>
    <property type="match status" value="1"/>
</dbReference>
<keyword evidence="1 4" id="KW-0808">Transferase</keyword>
<dbReference type="OrthoDB" id="9788755at2"/>
<dbReference type="RefSeq" id="WP_146597431.1">
    <property type="nucleotide sequence ID" value="NZ_SJPT01000016.1"/>
</dbReference>
<reference evidence="4 5" key="1">
    <citation type="submission" date="2019-02" db="EMBL/GenBank/DDBJ databases">
        <title>Deep-cultivation of Planctomycetes and their phenomic and genomic characterization uncovers novel biology.</title>
        <authorList>
            <person name="Wiegand S."/>
            <person name="Jogler M."/>
            <person name="Boedeker C."/>
            <person name="Pinto D."/>
            <person name="Vollmers J."/>
            <person name="Rivas-Marin E."/>
            <person name="Kohn T."/>
            <person name="Peeters S.H."/>
            <person name="Heuer A."/>
            <person name="Rast P."/>
            <person name="Oberbeckmann S."/>
            <person name="Bunk B."/>
            <person name="Jeske O."/>
            <person name="Meyerdierks A."/>
            <person name="Storesund J.E."/>
            <person name="Kallscheuer N."/>
            <person name="Luecker S."/>
            <person name="Lage O.M."/>
            <person name="Pohl T."/>
            <person name="Merkel B.J."/>
            <person name="Hornburger P."/>
            <person name="Mueller R.-W."/>
            <person name="Bruemmer F."/>
            <person name="Labrenz M."/>
            <person name="Spormann A.M."/>
            <person name="Op Den Camp H."/>
            <person name="Overmann J."/>
            <person name="Amann R."/>
            <person name="Jetten M.S.M."/>
            <person name="Mascher T."/>
            <person name="Medema M.H."/>
            <person name="Devos D.P."/>
            <person name="Kaster A.-K."/>
            <person name="Ovreas L."/>
            <person name="Rohde M."/>
            <person name="Galperin M.Y."/>
            <person name="Jogler C."/>
        </authorList>
    </citation>
    <scope>NUCLEOTIDE SEQUENCE [LARGE SCALE GENOMIC DNA]</scope>
    <source>
        <strain evidence="4 5">Pla52o</strain>
    </source>
</reference>
<dbReference type="AlphaFoldDB" id="A0A5C6BU40"/>
<protein>
    <submittedName>
        <fullName evidence="4">Putative N-acetyltransferase YafP</fullName>
        <ecNumber evidence="4">2.3.1.-</ecNumber>
    </submittedName>
</protein>
<keyword evidence="2 4" id="KW-0012">Acyltransferase</keyword>
<dbReference type="Gene3D" id="3.40.630.30">
    <property type="match status" value="1"/>
</dbReference>
<feature type="domain" description="N-acetyltransferase" evidence="3">
    <location>
        <begin position="2"/>
        <end position="142"/>
    </location>
</feature>